<dbReference type="WBParaSite" id="nRc.2.0.1.t16645-RA">
    <property type="protein sequence ID" value="nRc.2.0.1.t16645-RA"/>
    <property type="gene ID" value="nRc.2.0.1.g16645"/>
</dbReference>
<evidence type="ECO:0000313" key="2">
    <source>
        <dbReference type="WBParaSite" id="nRc.2.0.1.t16645-RA"/>
    </source>
</evidence>
<protein>
    <submittedName>
        <fullName evidence="2">Uncharacterized protein</fullName>
    </submittedName>
</protein>
<keyword evidence="1" id="KW-1185">Reference proteome</keyword>
<dbReference type="Proteomes" id="UP000887565">
    <property type="component" value="Unplaced"/>
</dbReference>
<evidence type="ECO:0000313" key="1">
    <source>
        <dbReference type="Proteomes" id="UP000887565"/>
    </source>
</evidence>
<proteinExistence type="predicted"/>
<sequence length="171" mass="19881">MLTLISRRRRNFLNFIDRIFDVLRRRLMFAFVYRLARLFLAIDSRRRGIDAHLLKLRRQIINVGGRYTARHRVRRGGVRRTVSAGSFVESWRSRSHHVVPDNLLLTCLSNFQLFNNAHYLAGDSRIPSADDDDYRGEKMKAADEPPELFERANFSALRPTLSLVSSSPHKA</sequence>
<reference evidence="2" key="1">
    <citation type="submission" date="2022-11" db="UniProtKB">
        <authorList>
            <consortium name="WormBaseParasite"/>
        </authorList>
    </citation>
    <scope>IDENTIFICATION</scope>
</reference>
<dbReference type="AlphaFoldDB" id="A0A915IRZ9"/>
<name>A0A915IRZ9_ROMCU</name>
<organism evidence="1 2">
    <name type="scientific">Romanomermis culicivorax</name>
    <name type="common">Nematode worm</name>
    <dbReference type="NCBI Taxonomy" id="13658"/>
    <lineage>
        <taxon>Eukaryota</taxon>
        <taxon>Metazoa</taxon>
        <taxon>Ecdysozoa</taxon>
        <taxon>Nematoda</taxon>
        <taxon>Enoplea</taxon>
        <taxon>Dorylaimia</taxon>
        <taxon>Mermithida</taxon>
        <taxon>Mermithoidea</taxon>
        <taxon>Mermithidae</taxon>
        <taxon>Romanomermis</taxon>
    </lineage>
</organism>
<accession>A0A915IRZ9</accession>